<organism evidence="2 3">
    <name type="scientific">Nocardiopsis suaedae</name>
    <dbReference type="NCBI Taxonomy" id="3018444"/>
    <lineage>
        <taxon>Bacteria</taxon>
        <taxon>Bacillati</taxon>
        <taxon>Actinomycetota</taxon>
        <taxon>Actinomycetes</taxon>
        <taxon>Streptosporangiales</taxon>
        <taxon>Nocardiopsidaceae</taxon>
        <taxon>Nocardiopsis</taxon>
    </lineage>
</organism>
<proteinExistence type="predicted"/>
<dbReference type="RefSeq" id="WP_270679790.1">
    <property type="nucleotide sequence ID" value="NZ_JAQFWP010000048.1"/>
</dbReference>
<evidence type="ECO:0000256" key="1">
    <source>
        <dbReference type="SAM" id="MobiDB-lite"/>
    </source>
</evidence>
<keyword evidence="3" id="KW-1185">Reference proteome</keyword>
<evidence type="ECO:0000313" key="3">
    <source>
        <dbReference type="Proteomes" id="UP001165685"/>
    </source>
</evidence>
<feature type="compositionally biased region" description="Low complexity" evidence="1">
    <location>
        <begin position="41"/>
        <end position="54"/>
    </location>
</feature>
<dbReference type="EMBL" id="JAQFWP010000048">
    <property type="protein sequence ID" value="MDA2807159.1"/>
    <property type="molecule type" value="Genomic_DNA"/>
</dbReference>
<accession>A0ABT4TR37</accession>
<dbReference type="Proteomes" id="UP001165685">
    <property type="component" value="Unassembled WGS sequence"/>
</dbReference>
<evidence type="ECO:0000313" key="2">
    <source>
        <dbReference type="EMBL" id="MDA2807159.1"/>
    </source>
</evidence>
<feature type="region of interest" description="Disordered" evidence="1">
    <location>
        <begin position="32"/>
        <end position="57"/>
    </location>
</feature>
<comment type="caution">
    <text evidence="2">The sequence shown here is derived from an EMBL/GenBank/DDBJ whole genome shotgun (WGS) entry which is preliminary data.</text>
</comment>
<gene>
    <name evidence="2" type="ORF">O4U47_21820</name>
</gene>
<sequence length="185" mass="19568">MMVQLLVGEPMSLSRAIAGLLVAISAAACTASPEEAPQDEPSSTSPSPTASPDPGEAVLDAYEGLWGVIVNASRTTDPDFSELDNYAEGQAAELAQHGLGAEAEEGVVARGAPTHDPEVTSLEETSAEIEDCMDSSEWLREDAETGELIEESPSEPLLRKVEATAGFDGLVWRISEMRIYEQGSC</sequence>
<reference evidence="2" key="1">
    <citation type="submission" date="2023-01" db="EMBL/GenBank/DDBJ databases">
        <title>Draft genome sequence of Nocardiopsis sp. LSu2-4 isolated from halophytes.</title>
        <authorList>
            <person name="Duangmal K."/>
            <person name="Chantavorakit T."/>
        </authorList>
    </citation>
    <scope>NUCLEOTIDE SEQUENCE</scope>
    <source>
        <strain evidence="2">LSu2-4</strain>
    </source>
</reference>
<protein>
    <submittedName>
        <fullName evidence="2">Uncharacterized protein</fullName>
    </submittedName>
</protein>
<name>A0ABT4TR37_9ACTN</name>